<keyword evidence="2" id="KW-0560">Oxidoreductase</keyword>
<feature type="compositionally biased region" description="Basic and acidic residues" evidence="1">
    <location>
        <begin position="63"/>
        <end position="86"/>
    </location>
</feature>
<evidence type="ECO:0000313" key="2">
    <source>
        <dbReference type="EMBL" id="CAA9210544.1"/>
    </source>
</evidence>
<dbReference type="EMBL" id="CADCTI010000007">
    <property type="protein sequence ID" value="CAA9210544.1"/>
    <property type="molecule type" value="Genomic_DNA"/>
</dbReference>
<feature type="region of interest" description="Disordered" evidence="1">
    <location>
        <begin position="1"/>
        <end position="293"/>
    </location>
</feature>
<feature type="compositionally biased region" description="Basic residues" evidence="1">
    <location>
        <begin position="101"/>
        <end position="123"/>
    </location>
</feature>
<dbReference type="AlphaFoldDB" id="A0A6J4H125"/>
<feature type="compositionally biased region" description="Basic and acidic residues" evidence="1">
    <location>
        <begin position="250"/>
        <end position="263"/>
    </location>
</feature>
<dbReference type="GO" id="GO:0004096">
    <property type="term" value="F:catalase activity"/>
    <property type="evidence" value="ECO:0007669"/>
    <property type="project" value="UniProtKB-EC"/>
</dbReference>
<keyword evidence="2" id="KW-0575">Peroxidase</keyword>
<proteinExistence type="predicted"/>
<gene>
    <name evidence="2" type="ORF">AVDCRST_MAG57-33</name>
</gene>
<feature type="compositionally biased region" description="Basic and acidic residues" evidence="1">
    <location>
        <begin position="130"/>
        <end position="140"/>
    </location>
</feature>
<feature type="non-terminal residue" evidence="2">
    <location>
        <position position="293"/>
    </location>
</feature>
<evidence type="ECO:0000256" key="1">
    <source>
        <dbReference type="SAM" id="MobiDB-lite"/>
    </source>
</evidence>
<sequence>VPAPPRAAVLVHAGQAGRRLRPQAAGGPGRPVRRDQRGDAVHVPGLEHAHAREVPRPGLRHRLGGDRPRRDAGGDDRPAAREGADRHHLRRGAVRPDGGRGHRRHRRAARDRGRRRRAPRRQHGQPLAGELHHLQREPHGRLPRQRQRRDAGSGAGRPAVPHDRRLGGAGPAPLPHRPRHHAPEPVAGRDRGAGGGRRGAAAGAEQLPAVGGAQPGQLPVPELLGRPGGRAGALGERPVHRRQGRVHLPRRPDHHGPDARPDPPRQPAVRHHRAAERGGEGGRQGPGRAQAGV</sequence>
<organism evidence="2">
    <name type="scientific">uncultured Blastococcus sp</name>
    <dbReference type="NCBI Taxonomy" id="217144"/>
    <lineage>
        <taxon>Bacteria</taxon>
        <taxon>Bacillati</taxon>
        <taxon>Actinomycetota</taxon>
        <taxon>Actinomycetes</taxon>
        <taxon>Geodermatophilales</taxon>
        <taxon>Geodermatophilaceae</taxon>
        <taxon>Blastococcus</taxon>
        <taxon>environmental samples</taxon>
    </lineage>
</organism>
<name>A0A6J4H125_9ACTN</name>
<feature type="non-terminal residue" evidence="2">
    <location>
        <position position="1"/>
    </location>
</feature>
<feature type="compositionally biased region" description="Basic residues" evidence="1">
    <location>
        <begin position="239"/>
        <end position="249"/>
    </location>
</feature>
<reference evidence="2" key="1">
    <citation type="submission" date="2020-02" db="EMBL/GenBank/DDBJ databases">
        <authorList>
            <person name="Meier V. D."/>
        </authorList>
    </citation>
    <scope>NUCLEOTIDE SEQUENCE</scope>
    <source>
        <strain evidence="2">AVDCRST_MAG57</strain>
    </source>
</reference>
<accession>A0A6J4H125</accession>
<dbReference type="EC" id="1.11.1.6" evidence="2"/>
<feature type="compositionally biased region" description="Basic and acidic residues" evidence="1">
    <location>
        <begin position="32"/>
        <end position="55"/>
    </location>
</feature>
<feature type="compositionally biased region" description="Basic and acidic residues" evidence="1">
    <location>
        <begin position="181"/>
        <end position="192"/>
    </location>
</feature>
<protein>
    <submittedName>
        <fullName evidence="2">Manganese catalase</fullName>
        <ecNumber evidence="2">1.11.1.6</ecNumber>
    </submittedName>
</protein>